<dbReference type="GO" id="GO:0005524">
    <property type="term" value="F:ATP binding"/>
    <property type="evidence" value="ECO:0007669"/>
    <property type="project" value="UniProtKB-KW"/>
</dbReference>
<dbReference type="PANTHER" id="PTHR24220:SF86">
    <property type="entry name" value="ABC TRANSPORTER ABCH.1"/>
    <property type="match status" value="1"/>
</dbReference>
<dbReference type="InterPro" id="IPR015854">
    <property type="entry name" value="ABC_transpr_LolD-like"/>
</dbReference>
<dbReference type="SUPFAM" id="SSF52540">
    <property type="entry name" value="P-loop containing nucleoside triphosphate hydrolases"/>
    <property type="match status" value="1"/>
</dbReference>
<dbReference type="Pfam" id="PF00005">
    <property type="entry name" value="ABC_tran"/>
    <property type="match status" value="1"/>
</dbReference>
<keyword evidence="1" id="KW-0547">Nucleotide-binding</keyword>
<dbReference type="InterPro" id="IPR027417">
    <property type="entry name" value="P-loop_NTPase"/>
</dbReference>
<evidence type="ECO:0000313" key="5">
    <source>
        <dbReference type="Proteomes" id="UP000182089"/>
    </source>
</evidence>
<comment type="caution">
    <text evidence="4">The sequence shown here is derived from an EMBL/GenBank/DDBJ whole genome shotgun (WGS) entry which is preliminary data.</text>
</comment>
<dbReference type="InterPro" id="IPR003439">
    <property type="entry name" value="ABC_transporter-like_ATP-bd"/>
</dbReference>
<dbReference type="PROSITE" id="PS50893">
    <property type="entry name" value="ABC_TRANSPORTER_2"/>
    <property type="match status" value="1"/>
</dbReference>
<dbReference type="EMBL" id="FOCC01000003">
    <property type="protein sequence ID" value="SEM50251.1"/>
    <property type="molecule type" value="Genomic_DNA"/>
</dbReference>
<dbReference type="SMART" id="SM00382">
    <property type="entry name" value="AAA"/>
    <property type="match status" value="1"/>
</dbReference>
<dbReference type="Gene3D" id="3.40.50.300">
    <property type="entry name" value="P-loop containing nucleotide triphosphate hydrolases"/>
    <property type="match status" value="1"/>
</dbReference>
<accession>A0ABY1AAE5</accession>
<dbReference type="PANTHER" id="PTHR24220">
    <property type="entry name" value="IMPORT ATP-BINDING PROTEIN"/>
    <property type="match status" value="1"/>
</dbReference>
<keyword evidence="2 4" id="KW-0067">ATP-binding</keyword>
<dbReference type="InterPro" id="IPR017871">
    <property type="entry name" value="ABC_transporter-like_CS"/>
</dbReference>
<reference evidence="4 5" key="1">
    <citation type="submission" date="2016-10" db="EMBL/GenBank/DDBJ databases">
        <authorList>
            <person name="Varghese N."/>
            <person name="Submissions S."/>
        </authorList>
    </citation>
    <scope>NUCLEOTIDE SEQUENCE [LARGE SCALE GENOMIC DNA]</scope>
    <source>
        <strain evidence="4 5">WC1T17</strain>
    </source>
</reference>
<evidence type="ECO:0000313" key="4">
    <source>
        <dbReference type="EMBL" id="SEM50251.1"/>
    </source>
</evidence>
<sequence>MKKMIDLKLKEKTFAKSSISILNDFTLTITSGEKIAIVGESGAGKSSLLNIIGLVDRHYSGQYRLFGMDAAKLNDDQRAKWRNERIGFILQNQALLNSFSLEDNIKLPLLYVSKETKKAKEVWFRQLVETLGIESLLKKKPFKCSGGERARAALARGLIMQPQLVLADEPTASLDDKNKDIMMELLFKLNQINNMTLITVTHDLAIAQRHDCVITIER</sequence>
<feature type="domain" description="ABC transporter" evidence="3">
    <location>
        <begin position="7"/>
        <end position="218"/>
    </location>
</feature>
<evidence type="ECO:0000259" key="3">
    <source>
        <dbReference type="PROSITE" id="PS50893"/>
    </source>
</evidence>
<dbReference type="Proteomes" id="UP000182089">
    <property type="component" value="Unassembled WGS sequence"/>
</dbReference>
<protein>
    <submittedName>
        <fullName evidence="4">ABC transport system ATP-binding protein</fullName>
    </submittedName>
</protein>
<dbReference type="PROSITE" id="PS00211">
    <property type="entry name" value="ABC_TRANSPORTER_1"/>
    <property type="match status" value="1"/>
</dbReference>
<evidence type="ECO:0000256" key="2">
    <source>
        <dbReference type="ARBA" id="ARBA00022840"/>
    </source>
</evidence>
<organism evidence="4 5">
    <name type="scientific">Ligilactobacillus ruminis</name>
    <dbReference type="NCBI Taxonomy" id="1623"/>
    <lineage>
        <taxon>Bacteria</taxon>
        <taxon>Bacillati</taxon>
        <taxon>Bacillota</taxon>
        <taxon>Bacilli</taxon>
        <taxon>Lactobacillales</taxon>
        <taxon>Lactobacillaceae</taxon>
        <taxon>Ligilactobacillus</taxon>
    </lineage>
</organism>
<evidence type="ECO:0000256" key="1">
    <source>
        <dbReference type="ARBA" id="ARBA00022741"/>
    </source>
</evidence>
<proteinExistence type="predicted"/>
<dbReference type="InterPro" id="IPR003593">
    <property type="entry name" value="AAA+_ATPase"/>
</dbReference>
<name>A0ABY1AAE5_9LACO</name>
<gene>
    <name evidence="4" type="ORF">SAMN05216431_103157</name>
</gene>